<dbReference type="NCBIfam" id="NF008454">
    <property type="entry name" value="PRK11316.1"/>
    <property type="match status" value="1"/>
</dbReference>
<dbReference type="FunFam" id="3.40.1190.20:FF:000002">
    <property type="entry name" value="Bifunctional protein HldE"/>
    <property type="match status" value="1"/>
</dbReference>
<dbReference type="PANTHER" id="PTHR46969:SF1">
    <property type="entry name" value="BIFUNCTIONAL PROTEIN HLDE"/>
    <property type="match status" value="1"/>
</dbReference>
<protein>
    <recommendedName>
        <fullName evidence="16">Bifunctional protein HldE</fullName>
    </recommendedName>
    <domain>
        <recommendedName>
            <fullName evidence="16">D-beta-D-heptose 7-phosphate kinase</fullName>
            <ecNumber evidence="16">2.7.1.167</ecNumber>
        </recommendedName>
        <alternativeName>
            <fullName evidence="16">D-beta-D-heptose 7-phosphotransferase</fullName>
        </alternativeName>
        <alternativeName>
            <fullName evidence="16">D-glycero-beta-D-manno-heptose-7-phosphate kinase</fullName>
        </alternativeName>
    </domain>
    <domain>
        <recommendedName>
            <fullName evidence="16">D-beta-D-heptose 1-phosphate adenylyltransferase</fullName>
            <ecNumber evidence="16">2.7.7.70</ecNumber>
        </recommendedName>
        <alternativeName>
            <fullName evidence="16">D-glycero-beta-D-manno-heptose 1-phosphate adenylyltransferase</fullName>
        </alternativeName>
    </domain>
</protein>
<evidence type="ECO:0000256" key="8">
    <source>
        <dbReference type="ARBA" id="ARBA00022777"/>
    </source>
</evidence>
<feature type="binding site" evidence="16">
    <location>
        <begin position="194"/>
        <end position="197"/>
    </location>
    <ligand>
        <name>ATP</name>
        <dbReference type="ChEBI" id="CHEBI:30616"/>
    </ligand>
</feature>
<comment type="pathway">
    <text evidence="16">Nucleotide-sugar biosynthesis; ADP-L-glycero-beta-D-manno-heptose biosynthesis; ADP-L-glycero-beta-D-manno-heptose from D-glycero-beta-D-manno-heptose 7-phosphate: step 1/4.</text>
</comment>
<dbReference type="InterPro" id="IPR002173">
    <property type="entry name" value="Carboh/pur_kinase_PfkB_CS"/>
</dbReference>
<keyword evidence="6 16" id="KW-0548">Nucleotidyltransferase</keyword>
<keyword evidence="11 16" id="KW-0119">Carbohydrate metabolism</keyword>
<dbReference type="PROSITE" id="PS00583">
    <property type="entry name" value="PFKB_KINASES_1"/>
    <property type="match status" value="1"/>
</dbReference>
<evidence type="ECO:0000256" key="12">
    <source>
        <dbReference type="ARBA" id="ARBA00047428"/>
    </source>
</evidence>
<comment type="function">
    <text evidence="2 16">Catalyzes the ADP transfer from ATP to D-glycero-beta-D-manno-heptose 1-phosphate, yielding ADP-D-glycero-beta-D-manno-heptose.</text>
</comment>
<comment type="similarity">
    <text evidence="15 16">In the C-terminal section; belongs to the cytidylyltransferase family.</text>
</comment>
<dbReference type="NCBIfam" id="TIGR02199">
    <property type="entry name" value="rfaE_dom_II"/>
    <property type="match status" value="1"/>
</dbReference>
<dbReference type="SUPFAM" id="SSF53613">
    <property type="entry name" value="Ribokinase-like"/>
    <property type="match status" value="1"/>
</dbReference>
<keyword evidence="8 16" id="KW-0418">Kinase</keyword>
<dbReference type="NCBIfam" id="TIGR00125">
    <property type="entry name" value="cyt_tran_rel"/>
    <property type="match status" value="1"/>
</dbReference>
<reference evidence="19 20" key="1">
    <citation type="submission" date="2019-04" db="EMBL/GenBank/DDBJ databases">
        <authorList>
            <person name="Li M."/>
        </authorList>
    </citation>
    <scope>NUCLEOTIDE SEQUENCE [LARGE SCALE GENOMIC DNA]</scope>
    <source>
        <strain evidence="19 20">LAM1902</strain>
    </source>
</reference>
<dbReference type="NCBIfam" id="TIGR02198">
    <property type="entry name" value="rfaE_dom_I"/>
    <property type="match status" value="1"/>
</dbReference>
<evidence type="ECO:0000256" key="5">
    <source>
        <dbReference type="ARBA" id="ARBA00022679"/>
    </source>
</evidence>
<dbReference type="GO" id="GO:0005829">
    <property type="term" value="C:cytosol"/>
    <property type="evidence" value="ECO:0007669"/>
    <property type="project" value="TreeGrafter"/>
</dbReference>
<evidence type="ECO:0000256" key="15">
    <source>
        <dbReference type="ARBA" id="ARBA00061122"/>
    </source>
</evidence>
<evidence type="ECO:0000256" key="3">
    <source>
        <dbReference type="ARBA" id="ARBA00004713"/>
    </source>
</evidence>
<dbReference type="GO" id="GO:0097171">
    <property type="term" value="P:ADP-L-glycero-beta-D-manno-heptose biosynthetic process"/>
    <property type="evidence" value="ECO:0007669"/>
    <property type="project" value="UniProtKB-UniPathway"/>
</dbReference>
<comment type="function">
    <text evidence="1 16">Catalyzes the phosphorylation of D-glycero-D-manno-heptose 7-phosphate at the C-1 position to selectively form D-glycero-beta-D-manno-heptose-1,7-bisphosphate.</text>
</comment>
<comment type="catalytic activity">
    <reaction evidence="13 16">
        <text>D-glycero-beta-D-manno-heptose 7-phosphate + ATP = D-glycero-beta-D-manno-heptose 1,7-bisphosphate + ADP + H(+)</text>
        <dbReference type="Rhea" id="RHEA:27473"/>
        <dbReference type="ChEBI" id="CHEBI:15378"/>
        <dbReference type="ChEBI" id="CHEBI:30616"/>
        <dbReference type="ChEBI" id="CHEBI:60204"/>
        <dbReference type="ChEBI" id="CHEBI:60208"/>
        <dbReference type="ChEBI" id="CHEBI:456216"/>
        <dbReference type="EC" id="2.7.1.167"/>
    </reaction>
</comment>
<comment type="pathway">
    <text evidence="3">Bacterial outer membrane biogenesis; LPS core biosynthesis.</text>
</comment>
<dbReference type="InterPro" id="IPR011913">
    <property type="entry name" value="RfaE_dom_I"/>
</dbReference>
<evidence type="ECO:0000313" key="20">
    <source>
        <dbReference type="Proteomes" id="UP000306635"/>
    </source>
</evidence>
<evidence type="ECO:0000256" key="14">
    <source>
        <dbReference type="ARBA" id="ARBA00060955"/>
    </source>
</evidence>
<proteinExistence type="inferred from homology"/>
<evidence type="ECO:0000313" key="19">
    <source>
        <dbReference type="EMBL" id="TLX75470.1"/>
    </source>
</evidence>
<dbReference type="AlphaFoldDB" id="A0A5R9QYY1"/>
<evidence type="ECO:0000256" key="11">
    <source>
        <dbReference type="ARBA" id="ARBA00023277"/>
    </source>
</evidence>
<evidence type="ECO:0000256" key="16">
    <source>
        <dbReference type="HAMAP-Rule" id="MF_01603"/>
    </source>
</evidence>
<dbReference type="OrthoDB" id="9802794at2"/>
<dbReference type="Pfam" id="PF00294">
    <property type="entry name" value="PfkB"/>
    <property type="match status" value="1"/>
</dbReference>
<keyword evidence="7 16" id="KW-0547">Nucleotide-binding</keyword>
<evidence type="ECO:0000259" key="18">
    <source>
        <dbReference type="Pfam" id="PF01467"/>
    </source>
</evidence>
<evidence type="ECO:0000256" key="2">
    <source>
        <dbReference type="ARBA" id="ARBA00003753"/>
    </source>
</evidence>
<evidence type="ECO:0000256" key="13">
    <source>
        <dbReference type="ARBA" id="ARBA00052873"/>
    </source>
</evidence>
<accession>A0A5R9QYY1</accession>
<feature type="region of interest" description="Ribokinase" evidence="16">
    <location>
        <begin position="1"/>
        <end position="317"/>
    </location>
</feature>
<dbReference type="HAMAP" id="MF_01603">
    <property type="entry name" value="HldE"/>
    <property type="match status" value="1"/>
</dbReference>
<evidence type="ECO:0000256" key="4">
    <source>
        <dbReference type="ARBA" id="ARBA00011738"/>
    </source>
</evidence>
<evidence type="ECO:0000259" key="17">
    <source>
        <dbReference type="Pfam" id="PF00294"/>
    </source>
</evidence>
<comment type="caution">
    <text evidence="19">The sequence shown here is derived from an EMBL/GenBank/DDBJ whole genome shotgun (WGS) entry which is preliminary data.</text>
</comment>
<evidence type="ECO:0000256" key="10">
    <source>
        <dbReference type="ARBA" id="ARBA00023268"/>
    </source>
</evidence>
<dbReference type="InterPro" id="IPR011914">
    <property type="entry name" value="RfaE_dom_II"/>
</dbReference>
<dbReference type="SUPFAM" id="SSF52374">
    <property type="entry name" value="Nucleotidylyl transferase"/>
    <property type="match status" value="1"/>
</dbReference>
<feature type="active site" evidence="16">
    <location>
        <position position="263"/>
    </location>
</feature>
<dbReference type="FunFam" id="3.40.50.620:FF:000028">
    <property type="entry name" value="Bifunctional protein HldE"/>
    <property type="match status" value="1"/>
</dbReference>
<evidence type="ECO:0000256" key="7">
    <source>
        <dbReference type="ARBA" id="ARBA00022741"/>
    </source>
</evidence>
<keyword evidence="9 16" id="KW-0067">ATP-binding</keyword>
<dbReference type="RefSeq" id="WP_138524056.1">
    <property type="nucleotide sequence ID" value="NZ_JAOCBK010000002.1"/>
</dbReference>
<evidence type="ECO:0000256" key="9">
    <source>
        <dbReference type="ARBA" id="ARBA00022840"/>
    </source>
</evidence>
<organism evidence="19 20">
    <name type="scientific">Pseudomonas nicosulfuronedens</name>
    <dbReference type="NCBI Taxonomy" id="2571105"/>
    <lineage>
        <taxon>Bacteria</taxon>
        <taxon>Pseudomonadati</taxon>
        <taxon>Pseudomonadota</taxon>
        <taxon>Gammaproteobacteria</taxon>
        <taxon>Pseudomonadales</taxon>
        <taxon>Pseudomonadaceae</taxon>
        <taxon>Pseudomonas</taxon>
    </lineage>
</organism>
<dbReference type="UniPathway" id="UPA00958"/>
<keyword evidence="10 16" id="KW-0511">Multifunctional enzyme</keyword>
<comment type="pathway">
    <text evidence="16">Nucleotide-sugar biosynthesis; ADP-L-glycero-beta-D-manno-heptose biosynthesis; ADP-L-glycero-beta-D-manno-heptose from D-glycero-beta-D-manno-heptose 7-phosphate: step 3/4.</text>
</comment>
<dbReference type="GO" id="GO:0016773">
    <property type="term" value="F:phosphotransferase activity, alcohol group as acceptor"/>
    <property type="evidence" value="ECO:0007669"/>
    <property type="project" value="InterPro"/>
</dbReference>
<dbReference type="InterPro" id="IPR023030">
    <property type="entry name" value="Bifunc_HldE"/>
</dbReference>
<dbReference type="PANTHER" id="PTHR46969">
    <property type="entry name" value="BIFUNCTIONAL PROTEIN HLDE"/>
    <property type="match status" value="1"/>
</dbReference>
<dbReference type="GO" id="GO:0009244">
    <property type="term" value="P:lipopolysaccharide core region biosynthetic process"/>
    <property type="evidence" value="ECO:0007669"/>
    <property type="project" value="UniProtKB-UniPathway"/>
</dbReference>
<dbReference type="EC" id="2.7.1.167" evidence="16"/>
<evidence type="ECO:0000256" key="1">
    <source>
        <dbReference type="ARBA" id="ARBA00002319"/>
    </source>
</evidence>
<dbReference type="InterPro" id="IPR029056">
    <property type="entry name" value="Ribokinase-like"/>
</dbReference>
<dbReference type="GO" id="GO:0005524">
    <property type="term" value="F:ATP binding"/>
    <property type="evidence" value="ECO:0007669"/>
    <property type="project" value="UniProtKB-UniRule"/>
</dbReference>
<dbReference type="InterPro" id="IPR011611">
    <property type="entry name" value="PfkB_dom"/>
</dbReference>
<dbReference type="EC" id="2.7.7.70" evidence="16"/>
<sequence length="474" mass="50326">MKLTMPRFDQAPVLVVGDVMLDRYWHGATSRISPEAPVPVVRVEQHEDRPGGAANVALNLAALGAPAFLVGVTGVDEAADSLSDSLQAVGVTTRFQRIAGQPTIVKLRVMSRHQQLLRVDFEEAFRTDAVALSADVEALLDQVRVLVLSDYGKGALKNHQALIQAARKRGIPVLADPKGKDFAIYRGASLITPNLSEFEAIVGRCTDEADLVAKGQQLMTELELGALLVTRGEHGMTLLRPGHSALHLPARAREVFDVTGAGDTVISTLAGAIAAGEDLPQAVALANLAAGIVVGKLGTAAISAPELRRAVQREQGSERGVLSLDQLLLAIEDARAHGEKIVFTNGCFDILHAGHVTYLEQARAQGDRLIVGVNDDGSVTRLKGPGRPINSVDRRMAVLAGLGAVDWVVSFAEDTPERLLSEVRPDVLVKGGDYGVEQVVGADIVKAYGGEVRVLGLVENSSTTAIVEKIRHQG</sequence>
<gene>
    <name evidence="16 19" type="primary">hldE</name>
    <name evidence="19" type="ORF">FAS41_16380</name>
</gene>
<comment type="catalytic activity">
    <reaction evidence="12 16">
        <text>D-glycero-beta-D-manno-heptose 1-phosphate + ATP + H(+) = ADP-D-glycero-beta-D-manno-heptose + diphosphate</text>
        <dbReference type="Rhea" id="RHEA:27465"/>
        <dbReference type="ChEBI" id="CHEBI:15378"/>
        <dbReference type="ChEBI" id="CHEBI:30616"/>
        <dbReference type="ChEBI" id="CHEBI:33019"/>
        <dbReference type="ChEBI" id="CHEBI:59967"/>
        <dbReference type="ChEBI" id="CHEBI:61593"/>
        <dbReference type="EC" id="2.7.7.70"/>
    </reaction>
</comment>
<comment type="similarity">
    <text evidence="14 16">In the N-terminal section; belongs to the carbohydrate kinase PfkB family.</text>
</comment>
<dbReference type="CDD" id="cd01172">
    <property type="entry name" value="RfaE_like"/>
    <property type="match status" value="1"/>
</dbReference>
<dbReference type="Gene3D" id="3.40.50.620">
    <property type="entry name" value="HUPs"/>
    <property type="match status" value="1"/>
</dbReference>
<dbReference type="InterPro" id="IPR014729">
    <property type="entry name" value="Rossmann-like_a/b/a_fold"/>
</dbReference>
<dbReference type="GO" id="GO:0033786">
    <property type="term" value="F:heptose-1-phosphate adenylyltransferase activity"/>
    <property type="evidence" value="ECO:0007669"/>
    <property type="project" value="UniProtKB-UniRule"/>
</dbReference>
<feature type="domain" description="Carbohydrate kinase PfkB" evidence="17">
    <location>
        <begin position="13"/>
        <end position="303"/>
    </location>
</feature>
<comment type="subunit">
    <text evidence="4 16">Homodimer.</text>
</comment>
<evidence type="ECO:0000256" key="6">
    <source>
        <dbReference type="ARBA" id="ARBA00022695"/>
    </source>
</evidence>
<keyword evidence="20" id="KW-1185">Reference proteome</keyword>
<dbReference type="Pfam" id="PF01467">
    <property type="entry name" value="CTP_transf_like"/>
    <property type="match status" value="1"/>
</dbReference>
<keyword evidence="5 16" id="KW-0808">Transferase</keyword>
<dbReference type="InterPro" id="IPR004821">
    <property type="entry name" value="Cyt_trans-like"/>
</dbReference>
<dbReference type="Proteomes" id="UP000306635">
    <property type="component" value="Unassembled WGS sequence"/>
</dbReference>
<feature type="domain" description="Cytidyltransferase-like" evidence="18">
    <location>
        <begin position="343"/>
        <end position="435"/>
    </location>
</feature>
<dbReference type="GO" id="GO:0033785">
    <property type="term" value="F:heptose 7-phosphate kinase activity"/>
    <property type="evidence" value="ECO:0007669"/>
    <property type="project" value="UniProtKB-UniRule"/>
</dbReference>
<dbReference type="UniPathway" id="UPA00356">
    <property type="reaction ID" value="UER00437"/>
</dbReference>
<name>A0A5R9QYY1_9PSED</name>
<dbReference type="Gene3D" id="3.40.1190.20">
    <property type="match status" value="1"/>
</dbReference>
<dbReference type="EMBL" id="SWDV01000019">
    <property type="protein sequence ID" value="TLX75470.1"/>
    <property type="molecule type" value="Genomic_DNA"/>
</dbReference>
<feature type="region of interest" description="Cytidylyltransferase" evidence="16">
    <location>
        <begin position="343"/>
        <end position="474"/>
    </location>
</feature>